<dbReference type="PROSITE" id="PS51826">
    <property type="entry name" value="PSBD"/>
    <property type="match status" value="1"/>
</dbReference>
<gene>
    <name evidence="3" type="ORF">ABIE08_001192</name>
</gene>
<reference evidence="3 4" key="1">
    <citation type="submission" date="2024-06" db="EMBL/GenBank/DDBJ databases">
        <title>Sorghum-associated microbial communities from plants grown in Nebraska, USA.</title>
        <authorList>
            <person name="Schachtman D."/>
        </authorList>
    </citation>
    <scope>NUCLEOTIDE SEQUENCE [LARGE SCALE GENOMIC DNA]</scope>
    <source>
        <strain evidence="3 4">3207</strain>
    </source>
</reference>
<dbReference type="SUPFAM" id="SSF47005">
    <property type="entry name" value="Peripheral subunit-binding domain of 2-oxo acid dehydrogenase complex"/>
    <property type="match status" value="1"/>
</dbReference>
<comment type="caution">
    <text evidence="3">The sequence shown here is derived from an EMBL/GenBank/DDBJ whole genome shotgun (WGS) entry which is preliminary data.</text>
</comment>
<accession>A0ABV2QW82</accession>
<organism evidence="3 4">
    <name type="scientific">Kaistia defluvii</name>
    <dbReference type="NCBI Taxonomy" id="410841"/>
    <lineage>
        <taxon>Bacteria</taxon>
        <taxon>Pseudomonadati</taxon>
        <taxon>Pseudomonadota</taxon>
        <taxon>Alphaproteobacteria</taxon>
        <taxon>Hyphomicrobiales</taxon>
        <taxon>Kaistiaceae</taxon>
        <taxon>Kaistia</taxon>
    </lineage>
</organism>
<comment type="similarity">
    <text evidence="1">Belongs to the 2-oxoacid dehydrogenase family.</text>
</comment>
<dbReference type="Gene3D" id="4.10.320.10">
    <property type="entry name" value="E3-binding domain"/>
    <property type="match status" value="1"/>
</dbReference>
<evidence type="ECO:0000313" key="4">
    <source>
        <dbReference type="Proteomes" id="UP001549321"/>
    </source>
</evidence>
<dbReference type="Pfam" id="PF02817">
    <property type="entry name" value="E3_binding"/>
    <property type="match status" value="1"/>
</dbReference>
<evidence type="ECO:0000259" key="2">
    <source>
        <dbReference type="PROSITE" id="PS51826"/>
    </source>
</evidence>
<sequence length="233" mass="23684">MNAPVRTIASPYARKLARERGIPLALVTGSGPNGRIVAEDLRAAPAAAPEVAAVVVEPVPVPTPATPAPLVMAARSISAFAATIDLAPLAAFLAASGSALSIDAFLVKAAARAAGAEAEAIRWIEPEGGVVTIARPLTLAPTEIARQIGSDAEAVSPEGKVMVVSRLAARGVRPVAGSLPTGIDLRILVVAADGPETAEALVVHDADAIAETEASAILTRFRDLLEAPLRLLV</sequence>
<evidence type="ECO:0000256" key="1">
    <source>
        <dbReference type="ARBA" id="ARBA00007317"/>
    </source>
</evidence>
<keyword evidence="4" id="KW-1185">Reference proteome</keyword>
<protein>
    <recommendedName>
        <fullName evidence="2">Peripheral subunit-binding (PSBD) domain-containing protein</fullName>
    </recommendedName>
</protein>
<proteinExistence type="inferred from homology"/>
<feature type="domain" description="Peripheral subunit-binding (PSBD)" evidence="2">
    <location>
        <begin position="8"/>
        <end position="45"/>
    </location>
</feature>
<evidence type="ECO:0000313" key="3">
    <source>
        <dbReference type="EMBL" id="MET4633279.1"/>
    </source>
</evidence>
<dbReference type="EMBL" id="JBEPSM010000001">
    <property type="protein sequence ID" value="MET4633279.1"/>
    <property type="molecule type" value="Genomic_DNA"/>
</dbReference>
<dbReference type="InterPro" id="IPR004167">
    <property type="entry name" value="PSBD"/>
</dbReference>
<dbReference type="InterPro" id="IPR036625">
    <property type="entry name" value="E3-bd_dom_sf"/>
</dbReference>
<name>A0ABV2QW82_9HYPH</name>
<dbReference type="RefSeq" id="WP_354549446.1">
    <property type="nucleotide sequence ID" value="NZ_JBEPSM010000001.1"/>
</dbReference>
<dbReference type="Proteomes" id="UP001549321">
    <property type="component" value="Unassembled WGS sequence"/>
</dbReference>